<feature type="region of interest" description="Disordered" evidence="1">
    <location>
        <begin position="71"/>
        <end position="113"/>
    </location>
</feature>
<feature type="non-terminal residue" evidence="2">
    <location>
        <position position="152"/>
    </location>
</feature>
<dbReference type="EMBL" id="VJMH01003308">
    <property type="protein sequence ID" value="KAF0706299.1"/>
    <property type="molecule type" value="Genomic_DNA"/>
</dbReference>
<comment type="caution">
    <text evidence="2">The sequence shown here is derived from an EMBL/GenBank/DDBJ whole genome shotgun (WGS) entry which is preliminary data.</text>
</comment>
<dbReference type="AlphaFoldDB" id="A0A6A4ZFR2"/>
<protein>
    <submittedName>
        <fullName evidence="2">Uncharacterized protein</fullName>
    </submittedName>
</protein>
<feature type="region of interest" description="Disordered" evidence="1">
    <location>
        <begin position="1"/>
        <end position="37"/>
    </location>
</feature>
<sequence length="152" mass="15532">MVSTRQQAIKPATNPVTTATPPPTVQPLSTPTTGAGEMVASPMEAQIVDLTAPPAVQAAVADRAANLPVVDPAAADGNTRVESAQDPPPGLPVRSEPVVDVGSAPQPPNHVVAAAEPSTTLPPAMQPTDPWAAFTNKRLSEAKEPRVKDVGT</sequence>
<organism evidence="2">
    <name type="scientific">Aphanomyces stellatus</name>
    <dbReference type="NCBI Taxonomy" id="120398"/>
    <lineage>
        <taxon>Eukaryota</taxon>
        <taxon>Sar</taxon>
        <taxon>Stramenopiles</taxon>
        <taxon>Oomycota</taxon>
        <taxon>Saprolegniomycetes</taxon>
        <taxon>Saprolegniales</taxon>
        <taxon>Verrucalvaceae</taxon>
        <taxon>Aphanomyces</taxon>
    </lineage>
</organism>
<accession>A0A6A4ZFR2</accession>
<evidence type="ECO:0000256" key="1">
    <source>
        <dbReference type="SAM" id="MobiDB-lite"/>
    </source>
</evidence>
<evidence type="ECO:0000313" key="2">
    <source>
        <dbReference type="EMBL" id="KAF0706299.1"/>
    </source>
</evidence>
<gene>
    <name evidence="2" type="ORF">As57867_006756</name>
</gene>
<proteinExistence type="predicted"/>
<name>A0A6A4ZFR2_9STRA</name>
<reference evidence="2" key="1">
    <citation type="submission" date="2019-06" db="EMBL/GenBank/DDBJ databases">
        <title>Genomics analysis of Aphanomyces spp. identifies a new class of oomycete effector associated with host adaptation.</title>
        <authorList>
            <person name="Gaulin E."/>
        </authorList>
    </citation>
    <scope>NUCLEOTIDE SEQUENCE</scope>
    <source>
        <strain evidence="2">CBS 578.67</strain>
    </source>
</reference>